<dbReference type="Proteomes" id="UP000887116">
    <property type="component" value="Unassembled WGS sequence"/>
</dbReference>
<accession>A0A8X6FIK1</accession>
<evidence type="ECO:0000313" key="2">
    <source>
        <dbReference type="Proteomes" id="UP000887116"/>
    </source>
</evidence>
<dbReference type="EMBL" id="BMAO01002488">
    <property type="protein sequence ID" value="GFQ81127.1"/>
    <property type="molecule type" value="Genomic_DNA"/>
</dbReference>
<gene>
    <name evidence="1" type="ORF">TNCT_664111</name>
</gene>
<feature type="non-terminal residue" evidence="1">
    <location>
        <position position="1"/>
    </location>
</feature>
<protein>
    <submittedName>
        <fullName evidence="1">Uncharacterized protein</fullName>
    </submittedName>
</protein>
<sequence>CLYLEYVEKKMRTKP</sequence>
<evidence type="ECO:0000313" key="1">
    <source>
        <dbReference type="EMBL" id="GFQ81127.1"/>
    </source>
</evidence>
<proteinExistence type="predicted"/>
<keyword evidence="2" id="KW-1185">Reference proteome</keyword>
<comment type="caution">
    <text evidence="1">The sequence shown here is derived from an EMBL/GenBank/DDBJ whole genome shotgun (WGS) entry which is preliminary data.</text>
</comment>
<name>A0A8X6FIK1_TRICU</name>
<reference evidence="1" key="1">
    <citation type="submission" date="2020-07" db="EMBL/GenBank/DDBJ databases">
        <title>Multicomponent nature underlies the extraordinary mechanical properties of spider dragline silk.</title>
        <authorList>
            <person name="Kono N."/>
            <person name="Nakamura H."/>
            <person name="Mori M."/>
            <person name="Yoshida Y."/>
            <person name="Ohtoshi R."/>
            <person name="Malay A.D."/>
            <person name="Moran D.A.P."/>
            <person name="Tomita M."/>
            <person name="Numata K."/>
            <person name="Arakawa K."/>
        </authorList>
    </citation>
    <scope>NUCLEOTIDE SEQUENCE</scope>
</reference>
<organism evidence="1 2">
    <name type="scientific">Trichonephila clavata</name>
    <name type="common">Joro spider</name>
    <name type="synonym">Nephila clavata</name>
    <dbReference type="NCBI Taxonomy" id="2740835"/>
    <lineage>
        <taxon>Eukaryota</taxon>
        <taxon>Metazoa</taxon>
        <taxon>Ecdysozoa</taxon>
        <taxon>Arthropoda</taxon>
        <taxon>Chelicerata</taxon>
        <taxon>Arachnida</taxon>
        <taxon>Araneae</taxon>
        <taxon>Araneomorphae</taxon>
        <taxon>Entelegynae</taxon>
        <taxon>Araneoidea</taxon>
        <taxon>Nephilidae</taxon>
        <taxon>Trichonephila</taxon>
    </lineage>
</organism>